<name>F1BUL9_9CAUD</name>
<reference evidence="1 2" key="1">
    <citation type="journal article" date="2011" name="Arch. Virol.">
        <title>Complete genomic sequence of virulent Cronobacter sakazakii phage ESSI-2 isolated from swine feces.</title>
        <authorList>
            <person name="Lee Y.D."/>
            <person name="Chang H.I."/>
            <person name="Park J.H."/>
        </authorList>
    </citation>
    <scope>NUCLEOTIDE SEQUENCE [LARGE SCALE GENOMIC DNA]</scope>
</reference>
<dbReference type="KEGG" id="vg:54982517"/>
<organism evidence="1 2">
    <name type="scientific">Cronobacter phage ESSI-2</name>
    <dbReference type="NCBI Taxonomy" id="947842"/>
    <lineage>
        <taxon>Viruses</taxon>
        <taxon>Duplodnaviria</taxon>
        <taxon>Heunggongvirae</taxon>
        <taxon>Uroviricota</taxon>
        <taxon>Caudoviricetes</taxon>
        <taxon>Peduoviridae</taxon>
        <taxon>Seongnamvirus</taxon>
        <taxon>Seongnamvirus ESSI2</taxon>
    </lineage>
</organism>
<accession>F1BUL9</accession>
<dbReference type="Proteomes" id="UP000008647">
    <property type="component" value="Segment"/>
</dbReference>
<protein>
    <submittedName>
        <fullName evidence="1">Uncharacterized protein</fullName>
    </submittedName>
</protein>
<keyword evidence="2" id="KW-1185">Reference proteome</keyword>
<sequence length="110" mass="11092">MRRMATEASASSPARVSSLSCPGWVSRRPMVANSPSKSALARANTAFVYCAHSPLIPAIITPGTSAADAWPCALCMASTLTSSALTSITAAISACAMVSASISGGSARWA</sequence>
<evidence type="ECO:0000313" key="2">
    <source>
        <dbReference type="Proteomes" id="UP000008647"/>
    </source>
</evidence>
<dbReference type="EMBL" id="HQ110083">
    <property type="protein sequence ID" value="ADX32398.1"/>
    <property type="molecule type" value="Genomic_DNA"/>
</dbReference>
<evidence type="ECO:0000313" key="1">
    <source>
        <dbReference type="EMBL" id="ADX32398.1"/>
    </source>
</evidence>
<dbReference type="RefSeq" id="YP_009792315.1">
    <property type="nucleotide sequence ID" value="NC_047854.1"/>
</dbReference>
<dbReference type="GeneID" id="54982517"/>
<proteinExistence type="predicted"/>